<dbReference type="STRING" id="37625.SAMN05660420_01577"/>
<dbReference type="Gene3D" id="2.40.10.220">
    <property type="entry name" value="predicted glycosyltransferase like domains"/>
    <property type="match status" value="1"/>
</dbReference>
<dbReference type="Pfam" id="PF07238">
    <property type="entry name" value="PilZ"/>
    <property type="match status" value="1"/>
</dbReference>
<gene>
    <name evidence="3" type="ORF">SAMN05660420_01577</name>
</gene>
<reference evidence="3 4" key="1">
    <citation type="submission" date="2016-10" db="EMBL/GenBank/DDBJ databases">
        <authorList>
            <person name="de Groot N.N."/>
        </authorList>
    </citation>
    <scope>NUCLEOTIDE SEQUENCE [LARGE SCALE GENOMIC DNA]</scope>
    <source>
        <strain evidence="3 4">DSM 7343</strain>
    </source>
</reference>
<keyword evidence="4" id="KW-1185">Reference proteome</keyword>
<organism evidence="3 4">
    <name type="scientific">Desulfuromusa kysingii</name>
    <dbReference type="NCBI Taxonomy" id="37625"/>
    <lineage>
        <taxon>Bacteria</taxon>
        <taxon>Pseudomonadati</taxon>
        <taxon>Thermodesulfobacteriota</taxon>
        <taxon>Desulfuromonadia</taxon>
        <taxon>Desulfuromonadales</taxon>
        <taxon>Geopsychrobacteraceae</taxon>
        <taxon>Desulfuromusa</taxon>
    </lineage>
</organism>
<dbReference type="InterPro" id="IPR009875">
    <property type="entry name" value="PilZ_domain"/>
</dbReference>
<dbReference type="Pfam" id="PF18672">
    <property type="entry name" value="PilZN1"/>
    <property type="match status" value="1"/>
</dbReference>
<dbReference type="OrthoDB" id="5394262at2"/>
<sequence length="231" mass="26377">MNYQRYFKTDQQLLLQVQNTAGNGERTELMSVRVVSLDDDLLLLSLPYGADAVEKYPFSEGLTFEITSESMGLGIRATARFEKKIDKNKFTIRLNSDLEMFQRRISKRFDCQLGIRFSRAAKTLHTMREIWEKNIKVLHSPEAPLVYEGFKSYRVNISSGGIRFSIKPPADQGELCLVLINLEDGKPPVCAIAEIVWVCMQDESAVTAGLRFINILSEDQQRIDTFINSKR</sequence>
<dbReference type="AlphaFoldDB" id="A0A1H3ZLH1"/>
<dbReference type="RefSeq" id="WP_092346448.1">
    <property type="nucleotide sequence ID" value="NZ_FNQN01000004.1"/>
</dbReference>
<evidence type="ECO:0000313" key="4">
    <source>
        <dbReference type="Proteomes" id="UP000199409"/>
    </source>
</evidence>
<dbReference type="Proteomes" id="UP000199409">
    <property type="component" value="Unassembled WGS sequence"/>
</dbReference>
<dbReference type="GO" id="GO:0035438">
    <property type="term" value="F:cyclic-di-GMP binding"/>
    <property type="evidence" value="ECO:0007669"/>
    <property type="project" value="InterPro"/>
</dbReference>
<proteinExistence type="predicted"/>
<feature type="domain" description="N-terminal PilZ-like" evidence="2">
    <location>
        <begin position="6"/>
        <end position="97"/>
    </location>
</feature>
<evidence type="ECO:0000259" key="1">
    <source>
        <dbReference type="Pfam" id="PF07238"/>
    </source>
</evidence>
<feature type="domain" description="PilZ" evidence="1">
    <location>
        <begin position="150"/>
        <end position="228"/>
    </location>
</feature>
<dbReference type="InterPro" id="IPR040638">
    <property type="entry name" value="PilZN1"/>
</dbReference>
<evidence type="ECO:0000313" key="3">
    <source>
        <dbReference type="EMBL" id="SEA24498.1"/>
    </source>
</evidence>
<protein>
    <submittedName>
        <fullName evidence="3">PilZ domain-containing protein</fullName>
    </submittedName>
</protein>
<dbReference type="Gene3D" id="2.30.110.70">
    <property type="match status" value="1"/>
</dbReference>
<name>A0A1H3ZLH1_9BACT</name>
<accession>A0A1H3ZLH1</accession>
<evidence type="ECO:0000259" key="2">
    <source>
        <dbReference type="Pfam" id="PF18672"/>
    </source>
</evidence>
<dbReference type="EMBL" id="FNQN01000004">
    <property type="protein sequence ID" value="SEA24498.1"/>
    <property type="molecule type" value="Genomic_DNA"/>
</dbReference>